<evidence type="ECO:0000313" key="1">
    <source>
        <dbReference type="EMBL" id="KAJ8887453.1"/>
    </source>
</evidence>
<organism evidence="1 2">
    <name type="scientific">Dryococelus australis</name>
    <dbReference type="NCBI Taxonomy" id="614101"/>
    <lineage>
        <taxon>Eukaryota</taxon>
        <taxon>Metazoa</taxon>
        <taxon>Ecdysozoa</taxon>
        <taxon>Arthropoda</taxon>
        <taxon>Hexapoda</taxon>
        <taxon>Insecta</taxon>
        <taxon>Pterygota</taxon>
        <taxon>Neoptera</taxon>
        <taxon>Polyneoptera</taxon>
        <taxon>Phasmatodea</taxon>
        <taxon>Verophasmatodea</taxon>
        <taxon>Anareolatae</taxon>
        <taxon>Phasmatidae</taxon>
        <taxon>Eurycanthinae</taxon>
        <taxon>Dryococelus</taxon>
    </lineage>
</organism>
<name>A0ABQ9HUD0_9NEOP</name>
<dbReference type="EMBL" id="JARBHB010000004">
    <property type="protein sequence ID" value="KAJ8887453.1"/>
    <property type="molecule type" value="Genomic_DNA"/>
</dbReference>
<sequence>MLLRYLSHLTCLMKPEIIIKRLSIKAFENYIRPRRNVPYARSAIFSEAKRGEANLKTLMCSCEFGDQTNDIIRDCLFMGVCGKILQKEILETQHLTLERACELATKVSSKYYTGYQRVEKPCL</sequence>
<comment type="caution">
    <text evidence="1">The sequence shown here is derived from an EMBL/GenBank/DDBJ whole genome shotgun (WGS) entry which is preliminary data.</text>
</comment>
<protein>
    <submittedName>
        <fullName evidence="1">Uncharacterized protein</fullName>
    </submittedName>
</protein>
<gene>
    <name evidence="1" type="ORF">PR048_013668</name>
</gene>
<keyword evidence="2" id="KW-1185">Reference proteome</keyword>
<proteinExistence type="predicted"/>
<reference evidence="1 2" key="1">
    <citation type="submission" date="2023-02" db="EMBL/GenBank/DDBJ databases">
        <title>LHISI_Scaffold_Assembly.</title>
        <authorList>
            <person name="Stuart O.P."/>
            <person name="Cleave R."/>
            <person name="Magrath M.J.L."/>
            <person name="Mikheyev A.S."/>
        </authorList>
    </citation>
    <scope>NUCLEOTIDE SEQUENCE [LARGE SCALE GENOMIC DNA]</scope>
    <source>
        <strain evidence="1">Daus_M_001</strain>
        <tissue evidence="1">Leg muscle</tissue>
    </source>
</reference>
<dbReference type="Proteomes" id="UP001159363">
    <property type="component" value="Chromosome X"/>
</dbReference>
<accession>A0ABQ9HUD0</accession>
<evidence type="ECO:0000313" key="2">
    <source>
        <dbReference type="Proteomes" id="UP001159363"/>
    </source>
</evidence>